<dbReference type="Gene3D" id="1.20.140.150">
    <property type="match status" value="1"/>
</dbReference>
<evidence type="ECO:0000256" key="1">
    <source>
        <dbReference type="SAM" id="MobiDB-lite"/>
    </source>
</evidence>
<dbReference type="Proteomes" id="UP001159363">
    <property type="component" value="Chromosome 11"/>
</dbReference>
<proteinExistence type="predicted"/>
<evidence type="ECO:0000313" key="3">
    <source>
        <dbReference type="Proteomes" id="UP001159363"/>
    </source>
</evidence>
<protein>
    <submittedName>
        <fullName evidence="2">Uncharacterized protein</fullName>
    </submittedName>
</protein>
<feature type="region of interest" description="Disordered" evidence="1">
    <location>
        <begin position="645"/>
        <end position="668"/>
    </location>
</feature>
<evidence type="ECO:0000313" key="2">
    <source>
        <dbReference type="EMBL" id="KAJ8872006.1"/>
    </source>
</evidence>
<accession>A0ABQ9GJ15</accession>
<reference evidence="2 3" key="1">
    <citation type="submission" date="2023-02" db="EMBL/GenBank/DDBJ databases">
        <title>LHISI_Scaffold_Assembly.</title>
        <authorList>
            <person name="Stuart O.P."/>
            <person name="Cleave R."/>
            <person name="Magrath M.J.L."/>
            <person name="Mikheyev A.S."/>
        </authorList>
    </citation>
    <scope>NUCLEOTIDE SEQUENCE [LARGE SCALE GENOMIC DNA]</scope>
    <source>
        <strain evidence="2">Daus_M_001</strain>
        <tissue evidence="2">Leg muscle</tissue>
    </source>
</reference>
<feature type="region of interest" description="Disordered" evidence="1">
    <location>
        <begin position="519"/>
        <end position="539"/>
    </location>
</feature>
<comment type="caution">
    <text evidence="2">The sequence shown here is derived from an EMBL/GenBank/DDBJ whole genome shotgun (WGS) entry which is preliminary data.</text>
</comment>
<feature type="region of interest" description="Disordered" evidence="1">
    <location>
        <begin position="403"/>
        <end position="435"/>
    </location>
</feature>
<sequence>MRLACLLGCATRGHKRPYTPGSEGLFDKLDEFEKHTSSSRRFGSTPADNHQIGSLCHAKGCNTPFRDVSQHVGLRLGLHVQAASCRLGDPVQSYHYDSRTRLDIFFGQWRLRRIWRVGCGSCGRIFLMRTSDVCMTPWPTVSPYVSVQGVVQRHTNFILQGTTGRWRGRIWRVADRLLERCRTARSPATRRYNNRWPGSPVPAPGRHSRIRGGHIDNVRAGASQVDVAWARSVSATEEEGQQLRGVEGDRRLSSCQRRIMDPEEEERNKKELQKEVVFERRVLFACTCMVGLSVVLWIAAISTNYWFVVDGGAKGIYVNATRRFFLYSHSGLWRICRKSMIPGVPVPGRQPVDSSTVTVEGNVTFHSLLAPPCKLEGPGKDVTSVKVVVTSVTSSTIVKPDLAGETGYPKENSPGTIPTCENPVTRPGIESDSPRPLKHSVVWNHICVRTSKSTSASRPGHVLARKSDTDGQLGSTYAHQRVHLQVDPGMYLPGSPIQMASWAVRTHIREWPVGQYVRTSKSTSASRPGHVLARKSDTDGQLGSTYAHQRVHLQVDRACTCPKVRYRWPVGQYVRTSKSTSPSRPGHVLARMSDTDGQLGSTYAHQRVHIQVDPGMYLPGSPIQMASWAVRTHIKEWPVGQYVRTSKSTSASRPGHVLARKSDTDGQLGSTYAHQRVHLQVDPGMYLPGSPIQMASWAVRTHIKEWPVGQYVRTSESTSASRPGHVLARKSDTDGQLGSTYAHQRVHLQVDPGMYLPGSPIQMASWAVRSHIREYICK</sequence>
<gene>
    <name evidence="2" type="ORF">PR048_028346</name>
</gene>
<feature type="region of interest" description="Disordered" evidence="1">
    <location>
        <begin position="191"/>
        <end position="212"/>
    </location>
</feature>
<dbReference type="EMBL" id="JARBHB010000012">
    <property type="protein sequence ID" value="KAJ8872006.1"/>
    <property type="molecule type" value="Genomic_DNA"/>
</dbReference>
<keyword evidence="3" id="KW-1185">Reference proteome</keyword>
<name>A0ABQ9GJ15_9NEOP</name>
<feature type="region of interest" description="Disordered" evidence="1">
    <location>
        <begin position="714"/>
        <end position="737"/>
    </location>
</feature>
<organism evidence="2 3">
    <name type="scientific">Dryococelus australis</name>
    <dbReference type="NCBI Taxonomy" id="614101"/>
    <lineage>
        <taxon>Eukaryota</taxon>
        <taxon>Metazoa</taxon>
        <taxon>Ecdysozoa</taxon>
        <taxon>Arthropoda</taxon>
        <taxon>Hexapoda</taxon>
        <taxon>Insecta</taxon>
        <taxon>Pterygota</taxon>
        <taxon>Neoptera</taxon>
        <taxon>Polyneoptera</taxon>
        <taxon>Phasmatodea</taxon>
        <taxon>Verophasmatodea</taxon>
        <taxon>Anareolatae</taxon>
        <taxon>Phasmatidae</taxon>
        <taxon>Eurycanthinae</taxon>
        <taxon>Dryococelus</taxon>
    </lineage>
</organism>